<evidence type="ECO:0000256" key="1">
    <source>
        <dbReference type="ARBA" id="ARBA00004123"/>
    </source>
</evidence>
<evidence type="ECO:0000256" key="2">
    <source>
        <dbReference type="ARBA" id="ARBA00023015"/>
    </source>
</evidence>
<dbReference type="InterPro" id="IPR044549">
    <property type="entry name" value="bHLH_AtIBH1-like"/>
</dbReference>
<keyword evidence="4" id="KW-0539">Nucleus</keyword>
<keyword evidence="2" id="KW-0805">Transcription regulation</keyword>
<dbReference type="EMBL" id="JAAGAX010000001">
    <property type="protein sequence ID" value="KAF2325071.1"/>
    <property type="molecule type" value="Genomic_DNA"/>
</dbReference>
<evidence type="ECO:0000256" key="4">
    <source>
        <dbReference type="ARBA" id="ARBA00023242"/>
    </source>
</evidence>
<dbReference type="InterPro" id="IPR044660">
    <property type="entry name" value="IBH1-like"/>
</dbReference>
<dbReference type="Proteomes" id="UP000467840">
    <property type="component" value="Chromosome 5"/>
</dbReference>
<keyword evidence="3" id="KW-0804">Transcription</keyword>
<dbReference type="GO" id="GO:0006355">
    <property type="term" value="P:regulation of DNA-templated transcription"/>
    <property type="evidence" value="ECO:0007669"/>
    <property type="project" value="InterPro"/>
</dbReference>
<evidence type="ECO:0000313" key="6">
    <source>
        <dbReference type="Proteomes" id="UP000467840"/>
    </source>
</evidence>
<accession>A0A6A6NIK0</accession>
<gene>
    <name evidence="5" type="ORF">GH714_022613</name>
</gene>
<name>A0A6A6NIK0_HEVBR</name>
<evidence type="ECO:0008006" key="7">
    <source>
        <dbReference type="Google" id="ProtNLM"/>
    </source>
</evidence>
<keyword evidence="6" id="KW-1185">Reference proteome</keyword>
<dbReference type="PANTHER" id="PTHR33124">
    <property type="entry name" value="TRANSCRIPTION FACTOR IBH1-LIKE 1"/>
    <property type="match status" value="1"/>
</dbReference>
<evidence type="ECO:0000256" key="3">
    <source>
        <dbReference type="ARBA" id="ARBA00023163"/>
    </source>
</evidence>
<evidence type="ECO:0000313" key="5">
    <source>
        <dbReference type="EMBL" id="KAF2325071.1"/>
    </source>
</evidence>
<dbReference type="AlphaFoldDB" id="A0A6A6NIK0"/>
<organism evidence="5 6">
    <name type="scientific">Hevea brasiliensis</name>
    <name type="common">Para rubber tree</name>
    <name type="synonym">Siphonia brasiliensis</name>
    <dbReference type="NCBI Taxonomy" id="3981"/>
    <lineage>
        <taxon>Eukaryota</taxon>
        <taxon>Viridiplantae</taxon>
        <taxon>Streptophyta</taxon>
        <taxon>Embryophyta</taxon>
        <taxon>Tracheophyta</taxon>
        <taxon>Spermatophyta</taxon>
        <taxon>Magnoliopsida</taxon>
        <taxon>eudicotyledons</taxon>
        <taxon>Gunneridae</taxon>
        <taxon>Pentapetalae</taxon>
        <taxon>rosids</taxon>
        <taxon>fabids</taxon>
        <taxon>Malpighiales</taxon>
        <taxon>Euphorbiaceae</taxon>
        <taxon>Crotonoideae</taxon>
        <taxon>Micrandreae</taxon>
        <taxon>Hevea</taxon>
    </lineage>
</organism>
<dbReference type="PANTHER" id="PTHR33124:SF39">
    <property type="entry name" value="TRANSCRIPTION FACTOR UPBEAT1"/>
    <property type="match status" value="1"/>
</dbReference>
<protein>
    <recommendedName>
        <fullName evidence="7">BHLH domain-containing protein</fullName>
    </recommendedName>
</protein>
<dbReference type="GO" id="GO:0005634">
    <property type="term" value="C:nucleus"/>
    <property type="evidence" value="ECO:0007669"/>
    <property type="project" value="UniProtKB-SubCell"/>
</dbReference>
<proteinExistence type="predicted"/>
<comment type="caution">
    <text evidence="5">The sequence shown here is derived from an EMBL/GenBank/DDBJ whole genome shotgun (WGS) entry which is preliminary data.</text>
</comment>
<comment type="subcellular location">
    <subcellularLocation>
        <location evidence="1">Nucleus</location>
    </subcellularLocation>
</comment>
<reference evidence="5 6" key="1">
    <citation type="journal article" date="2020" name="Mol. Plant">
        <title>The Chromosome-Based Rubber Tree Genome Provides New Insights into Spurge Genome Evolution and Rubber Biosynthesis.</title>
        <authorList>
            <person name="Liu J."/>
            <person name="Shi C."/>
            <person name="Shi C.C."/>
            <person name="Li W."/>
            <person name="Zhang Q.J."/>
            <person name="Zhang Y."/>
            <person name="Li K."/>
            <person name="Lu H.F."/>
            <person name="Shi C."/>
            <person name="Zhu S.T."/>
            <person name="Xiao Z.Y."/>
            <person name="Nan H."/>
            <person name="Yue Y."/>
            <person name="Zhu X.G."/>
            <person name="Wu Y."/>
            <person name="Hong X.N."/>
            <person name="Fan G.Y."/>
            <person name="Tong Y."/>
            <person name="Zhang D."/>
            <person name="Mao C.L."/>
            <person name="Liu Y.L."/>
            <person name="Hao S.J."/>
            <person name="Liu W.Q."/>
            <person name="Lv M.Q."/>
            <person name="Zhang H.B."/>
            <person name="Liu Y."/>
            <person name="Hu-Tang G.R."/>
            <person name="Wang J.P."/>
            <person name="Wang J.H."/>
            <person name="Sun Y.H."/>
            <person name="Ni S.B."/>
            <person name="Chen W.B."/>
            <person name="Zhang X.C."/>
            <person name="Jiao Y.N."/>
            <person name="Eichler E.E."/>
            <person name="Li G.H."/>
            <person name="Liu X."/>
            <person name="Gao L.Z."/>
        </authorList>
    </citation>
    <scope>NUCLEOTIDE SEQUENCE [LARGE SCALE GENOMIC DNA]</scope>
    <source>
        <strain evidence="6">cv. GT1</strain>
        <tissue evidence="5">Leaf</tissue>
    </source>
</reference>
<dbReference type="CDD" id="cd11444">
    <property type="entry name" value="bHLH_AtIBH1_like"/>
    <property type="match status" value="1"/>
</dbReference>
<sequence length="140" mass="15940">MGVSAHNRLASNLKGRVQDNEEMVPVLESQARRRWQIVRKQMVTRKKRSRRVLMNSRTRLEGSGSKAANGIHRRVRTLKKLIPNSEAEGLEGLFRDSADYILSLQMIVKVMQIMVKPQELVLQAQICAHDCVDLTTALSF</sequence>